<feature type="transmembrane region" description="Helical" evidence="1">
    <location>
        <begin position="20"/>
        <end position="38"/>
    </location>
</feature>
<evidence type="ECO:0000313" key="2">
    <source>
        <dbReference type="EMBL" id="EMF56293.1"/>
    </source>
</evidence>
<evidence type="ECO:0000313" key="3">
    <source>
        <dbReference type="Proteomes" id="UP000030760"/>
    </source>
</evidence>
<proteinExistence type="predicted"/>
<feature type="transmembrane region" description="Helical" evidence="1">
    <location>
        <begin position="123"/>
        <end position="141"/>
    </location>
</feature>
<keyword evidence="1" id="KW-0812">Transmembrane</keyword>
<keyword evidence="1" id="KW-1133">Transmembrane helix</keyword>
<dbReference type="Proteomes" id="UP000030760">
    <property type="component" value="Unassembled WGS sequence"/>
</dbReference>
<dbReference type="AlphaFoldDB" id="M3F412"/>
<feature type="transmembrane region" description="Helical" evidence="1">
    <location>
        <begin position="59"/>
        <end position="78"/>
    </location>
</feature>
<feature type="transmembrane region" description="Helical" evidence="1">
    <location>
        <begin position="90"/>
        <end position="111"/>
    </location>
</feature>
<keyword evidence="1" id="KW-0472">Membrane</keyword>
<sequence>MADRTAQRVCPHQGGDVTDIQVLFLGFGSVAAAFLAVVGSQLAPAEGTGVVTPKSRWNWAGRAALATVVNLGMLFHALELGGGTPSGARIGGVGIGVMCAAFVALLAYILHRDEARGPRCQKTGAAFTAAMLVLTVVTGVLA</sequence>
<organism evidence="2 3">
    <name type="scientific">Streptomyces bottropensis ATCC 25435</name>
    <dbReference type="NCBI Taxonomy" id="1054862"/>
    <lineage>
        <taxon>Bacteria</taxon>
        <taxon>Bacillati</taxon>
        <taxon>Actinomycetota</taxon>
        <taxon>Actinomycetes</taxon>
        <taxon>Kitasatosporales</taxon>
        <taxon>Streptomycetaceae</taxon>
        <taxon>Streptomyces</taxon>
    </lineage>
</organism>
<evidence type="ECO:0000256" key="1">
    <source>
        <dbReference type="SAM" id="Phobius"/>
    </source>
</evidence>
<protein>
    <submittedName>
        <fullName evidence="2">Uncharacterized protein</fullName>
    </submittedName>
</protein>
<name>M3F412_9ACTN</name>
<reference evidence="3" key="1">
    <citation type="journal article" date="2013" name="Genome Announc.">
        <title>Draft Genome Sequence of Streptomyces bottropensis ATCC 25435, a Bottromycin-Producing Actinomycete.</title>
        <authorList>
            <person name="Zhang H."/>
            <person name="Zhou W."/>
            <person name="Zhuang Y."/>
            <person name="Liang X."/>
            <person name="Liu T."/>
        </authorList>
    </citation>
    <scope>NUCLEOTIDE SEQUENCE [LARGE SCALE GENOMIC DNA]</scope>
    <source>
        <strain evidence="3">ATCC 25435</strain>
    </source>
</reference>
<accession>M3F412</accession>
<dbReference type="EMBL" id="KB405065">
    <property type="protein sequence ID" value="EMF56293.1"/>
    <property type="molecule type" value="Genomic_DNA"/>
</dbReference>
<gene>
    <name evidence="2" type="ORF">SBD_2325</name>
</gene>